<organism evidence="6 7">
    <name type="scientific">Nostoc minutum NIES-26</name>
    <dbReference type="NCBI Taxonomy" id="1844469"/>
    <lineage>
        <taxon>Bacteria</taxon>
        <taxon>Bacillati</taxon>
        <taxon>Cyanobacteriota</taxon>
        <taxon>Cyanophyceae</taxon>
        <taxon>Nostocales</taxon>
        <taxon>Nostocaceae</taxon>
        <taxon>Nostoc</taxon>
    </lineage>
</organism>
<keyword evidence="7" id="KW-1185">Reference proteome</keyword>
<reference evidence="6" key="1">
    <citation type="submission" date="2016-04" db="EMBL/GenBank/DDBJ databases">
        <authorList>
            <person name="Tabuchi Yagui T.R."/>
        </authorList>
    </citation>
    <scope>NUCLEOTIDE SEQUENCE [LARGE SCALE GENOMIC DNA]</scope>
    <source>
        <strain evidence="6">NIES-26</strain>
    </source>
</reference>
<evidence type="ECO:0000259" key="4">
    <source>
        <dbReference type="Pfam" id="PF00206"/>
    </source>
</evidence>
<evidence type="ECO:0000256" key="1">
    <source>
        <dbReference type="ARBA" id="ARBA00001494"/>
    </source>
</evidence>
<dbReference type="PRINTS" id="PR00145">
    <property type="entry name" value="ARGSUCLYASE"/>
</dbReference>
<dbReference type="NCBIfam" id="NF008909">
    <property type="entry name" value="PRK12273.1"/>
    <property type="match status" value="1"/>
</dbReference>
<dbReference type="Gene3D" id="1.10.40.30">
    <property type="entry name" value="Fumarase/aspartase (C-terminal domain)"/>
    <property type="match status" value="1"/>
</dbReference>
<dbReference type="Gene3D" id="1.20.200.10">
    <property type="entry name" value="Fumarase/aspartase (Central domain)"/>
    <property type="match status" value="1"/>
</dbReference>
<comment type="caution">
    <text evidence="6">The sequence shown here is derived from an EMBL/GenBank/DDBJ whole genome shotgun (WGS) entry which is preliminary data.</text>
</comment>
<dbReference type="InterPro" id="IPR018951">
    <property type="entry name" value="Fumarase_C_C"/>
</dbReference>
<dbReference type="EMBL" id="LXQD01000301">
    <property type="protein sequence ID" value="RCJ27980.1"/>
    <property type="molecule type" value="Genomic_DNA"/>
</dbReference>
<evidence type="ECO:0000259" key="5">
    <source>
        <dbReference type="Pfam" id="PF10415"/>
    </source>
</evidence>
<dbReference type="InterPro" id="IPR051546">
    <property type="entry name" value="Aspartate_Ammonia-Lyase"/>
</dbReference>
<dbReference type="Gene3D" id="1.10.275.10">
    <property type="entry name" value="Fumarase/aspartase (N-terminal domain)"/>
    <property type="match status" value="1"/>
</dbReference>
<dbReference type="GO" id="GO:0008797">
    <property type="term" value="F:aspartate ammonia-lyase activity"/>
    <property type="evidence" value="ECO:0007669"/>
    <property type="project" value="UniProtKB-EC"/>
</dbReference>
<dbReference type="FunFam" id="1.10.40.30:FF:000002">
    <property type="entry name" value="Fumarate hydratase class II"/>
    <property type="match status" value="1"/>
</dbReference>
<dbReference type="EC" id="4.3.1.1" evidence="2"/>
<dbReference type="PANTHER" id="PTHR42696">
    <property type="entry name" value="ASPARTATE AMMONIA-LYASE"/>
    <property type="match status" value="1"/>
</dbReference>
<dbReference type="GO" id="GO:0005829">
    <property type="term" value="C:cytosol"/>
    <property type="evidence" value="ECO:0007669"/>
    <property type="project" value="TreeGrafter"/>
</dbReference>
<dbReference type="PANTHER" id="PTHR42696:SF2">
    <property type="entry name" value="ASPARTATE AMMONIA-LYASE"/>
    <property type="match status" value="1"/>
</dbReference>
<dbReference type="Pfam" id="PF10415">
    <property type="entry name" value="FumaraseC_C"/>
    <property type="match status" value="1"/>
</dbReference>
<gene>
    <name evidence="6" type="ORF">A6770_24870</name>
</gene>
<dbReference type="InterPro" id="IPR000362">
    <property type="entry name" value="Fumarate_lyase_fam"/>
</dbReference>
<sequence length="478" mass="51769">MTQQDNSQFRIERDSMGDRQIPSNVYYGIQTLRATENFPISGIQPLPTYVDACLIIKKATAIVNGELSCIPQDISQAIVKATDEILTGKFRDQFVVDVYQAGAGTSHHMNVNEVLANRALEILGDEKGNYKRVSPNDHVNYGQSTNDVIPTAIRIGGLLALSKTLHPALEGAIAALENKAGEFQDIVRSGRTHMQDAVPVRLGENFRAWAQILTEHQNRIYTASGDLMVLGLGGSAAGTGLNTHPLYRARVVEVLSQLIETPLEPAPHLMAAMQSMAPFVNVSGALRNLAQDLVKISHDLRLMDSGPKTGLKEIQLPPVQPGSSIMPGKYNPVMAEMTSMVCFQVMGYDSAIALAAQAGQLELNVMMPLIAYNLIHSIEILGLTIAALTERCIQGITANRERCLAYAEGSLALVTALNTHIGYLDAANVAKESLETGKSLRQIVLERGLMSEAQLASVLNLEQMSGILPLMAESKDMD</sequence>
<dbReference type="PRINTS" id="PR00149">
    <property type="entry name" value="FUMRATELYASE"/>
</dbReference>
<name>A0A367QWF6_9NOSO</name>
<dbReference type="FunFam" id="1.20.200.10:FF:000001">
    <property type="entry name" value="Fumarate hydratase, mitochondrial"/>
    <property type="match status" value="1"/>
</dbReference>
<evidence type="ECO:0000256" key="3">
    <source>
        <dbReference type="ARBA" id="ARBA00023239"/>
    </source>
</evidence>
<dbReference type="CDD" id="cd01357">
    <property type="entry name" value="Aspartase"/>
    <property type="match status" value="1"/>
</dbReference>
<dbReference type="Pfam" id="PF00206">
    <property type="entry name" value="Lyase_1"/>
    <property type="match status" value="1"/>
</dbReference>
<protein>
    <recommendedName>
        <fullName evidence="2">aspartate ammonia-lyase</fullName>
        <ecNumber evidence="2">4.3.1.1</ecNumber>
    </recommendedName>
</protein>
<dbReference type="FunFam" id="1.10.275.10:FF:000001">
    <property type="entry name" value="Fumarate hydratase, mitochondrial"/>
    <property type="match status" value="1"/>
</dbReference>
<keyword evidence="3" id="KW-0456">Lyase</keyword>
<comment type="catalytic activity">
    <reaction evidence="1">
        <text>L-aspartate = fumarate + NH4(+)</text>
        <dbReference type="Rhea" id="RHEA:16601"/>
        <dbReference type="ChEBI" id="CHEBI:28938"/>
        <dbReference type="ChEBI" id="CHEBI:29806"/>
        <dbReference type="ChEBI" id="CHEBI:29991"/>
        <dbReference type="EC" id="4.3.1.1"/>
    </reaction>
</comment>
<dbReference type="GO" id="GO:0006099">
    <property type="term" value="P:tricarboxylic acid cycle"/>
    <property type="evidence" value="ECO:0007669"/>
    <property type="project" value="InterPro"/>
</dbReference>
<evidence type="ECO:0000313" key="6">
    <source>
        <dbReference type="EMBL" id="RCJ27980.1"/>
    </source>
</evidence>
<dbReference type="InterPro" id="IPR008948">
    <property type="entry name" value="L-Aspartase-like"/>
</dbReference>
<evidence type="ECO:0000313" key="7">
    <source>
        <dbReference type="Proteomes" id="UP000252107"/>
    </source>
</evidence>
<dbReference type="Proteomes" id="UP000252107">
    <property type="component" value="Unassembled WGS sequence"/>
</dbReference>
<evidence type="ECO:0000256" key="2">
    <source>
        <dbReference type="ARBA" id="ARBA00012992"/>
    </source>
</evidence>
<dbReference type="InterPro" id="IPR024083">
    <property type="entry name" value="Fumarase/histidase_N"/>
</dbReference>
<proteinExistence type="predicted"/>
<feature type="domain" description="Fumarase C C-terminal" evidence="5">
    <location>
        <begin position="413"/>
        <end position="464"/>
    </location>
</feature>
<dbReference type="InterPro" id="IPR020557">
    <property type="entry name" value="Fumarate_lyase_CS"/>
</dbReference>
<dbReference type="PROSITE" id="PS00163">
    <property type="entry name" value="FUMARATE_LYASES"/>
    <property type="match status" value="1"/>
</dbReference>
<accession>A0A367QWF6</accession>
<dbReference type="InterPro" id="IPR022761">
    <property type="entry name" value="Fumarate_lyase_N"/>
</dbReference>
<dbReference type="SUPFAM" id="SSF48557">
    <property type="entry name" value="L-aspartase-like"/>
    <property type="match status" value="1"/>
</dbReference>
<dbReference type="GO" id="GO:0006531">
    <property type="term" value="P:aspartate metabolic process"/>
    <property type="evidence" value="ECO:0007669"/>
    <property type="project" value="TreeGrafter"/>
</dbReference>
<dbReference type="AlphaFoldDB" id="A0A367QWF6"/>
<feature type="domain" description="Fumarate lyase N-terminal" evidence="4">
    <location>
        <begin position="19"/>
        <end position="347"/>
    </location>
</feature>